<reference evidence="1" key="1">
    <citation type="journal article" date="2023" name="Mol. Biol. Evol.">
        <title>Third-Generation Sequencing Reveals the Adaptive Role of the Epigenome in Three Deep-Sea Polychaetes.</title>
        <authorList>
            <person name="Perez M."/>
            <person name="Aroh O."/>
            <person name="Sun Y."/>
            <person name="Lan Y."/>
            <person name="Juniper S.K."/>
            <person name="Young C.R."/>
            <person name="Angers B."/>
            <person name="Qian P.Y."/>
        </authorList>
    </citation>
    <scope>NUCLEOTIDE SEQUENCE</scope>
    <source>
        <strain evidence="1">P08H-3</strain>
    </source>
</reference>
<protein>
    <submittedName>
        <fullName evidence="1">Uncharacterized protein</fullName>
    </submittedName>
</protein>
<name>A0AAD9KCD4_9ANNE</name>
<dbReference type="AlphaFoldDB" id="A0AAD9KCD4"/>
<organism evidence="1 2">
    <name type="scientific">Paralvinella palmiformis</name>
    <dbReference type="NCBI Taxonomy" id="53620"/>
    <lineage>
        <taxon>Eukaryota</taxon>
        <taxon>Metazoa</taxon>
        <taxon>Spiralia</taxon>
        <taxon>Lophotrochozoa</taxon>
        <taxon>Annelida</taxon>
        <taxon>Polychaeta</taxon>
        <taxon>Sedentaria</taxon>
        <taxon>Canalipalpata</taxon>
        <taxon>Terebellida</taxon>
        <taxon>Terebelliformia</taxon>
        <taxon>Alvinellidae</taxon>
        <taxon>Paralvinella</taxon>
    </lineage>
</organism>
<keyword evidence="2" id="KW-1185">Reference proteome</keyword>
<evidence type="ECO:0000313" key="2">
    <source>
        <dbReference type="Proteomes" id="UP001208570"/>
    </source>
</evidence>
<comment type="caution">
    <text evidence="1">The sequence shown here is derived from an EMBL/GenBank/DDBJ whole genome shotgun (WGS) entry which is preliminary data.</text>
</comment>
<gene>
    <name evidence="1" type="ORF">LSH36_23g10015</name>
</gene>
<evidence type="ECO:0000313" key="1">
    <source>
        <dbReference type="EMBL" id="KAK2167878.1"/>
    </source>
</evidence>
<dbReference type="Proteomes" id="UP001208570">
    <property type="component" value="Unassembled WGS sequence"/>
</dbReference>
<sequence length="602" mass="70185">MWKPSLACYKVALFLLFAISLYRLFPFLNKPLLHKERDNRVIFIREDDDNTTSVSCNVHNRLRQEEENGDDHFQQETVANNTKSSTTIFNCKTSIAIGVAITTRKLPKPRLPNLMPFFHSLLPSFCKTASEGYDYQFFLAYDYNDGCISKCSFRSNLTVTFTNFIKKKCPTSSAYSLRFVKCGYTGKPAWAQNDAIIEAYLSGVEYFYRINDDTIMKTGHWTERFIDTLNKFNPPRIGVVGPKHEGGNLNILTYEFTHRTHVDIHGFYYPRVFTDWYADHWITFTYKPGRSIKLADVHLVHTMERGQRYRNTRKRKQQINDKVEKDKTNVIRFVQEVEFGFKKLEPKKVIAISLYNVSSDHTWGVVRNAQLMPIIYPGWTLKVYTNRSLIQEGNPIVSLDPETITPYISDRIIQTLQLLKAEVIFVDSITTKKIPPQLWSYLVADEKEVEVFLIRLADNRISEREYTVVNNWINSRRRESVFVIKDHPKYSNMTLIDGLWGARSNDLRTFLGNVSMETLLEQQEKEVNIAPAGYLELIYSKVQDDIVFYDSITCDKPRSIPFPEVKRGYNYIGQQYDAHELVVEEDRHDMLYVRNIDCQGHP</sequence>
<dbReference type="EMBL" id="JAODUP010000023">
    <property type="protein sequence ID" value="KAK2167878.1"/>
    <property type="molecule type" value="Genomic_DNA"/>
</dbReference>
<accession>A0AAD9KCD4</accession>
<proteinExistence type="predicted"/>